<keyword evidence="5 13" id="KW-0349">Heme</keyword>
<comment type="similarity">
    <text evidence="4 14">Belongs to the cytochrome P450 family.</text>
</comment>
<keyword evidence="6 13" id="KW-0479">Metal-binding</keyword>
<dbReference type="GO" id="GO:0020037">
    <property type="term" value="F:heme binding"/>
    <property type="evidence" value="ECO:0007669"/>
    <property type="project" value="InterPro"/>
</dbReference>
<name>A0A7R8ZC97_TIMDO</name>
<dbReference type="PROSITE" id="PS00086">
    <property type="entry name" value="CYTOCHROME_P450"/>
    <property type="match status" value="1"/>
</dbReference>
<dbReference type="InterPro" id="IPR036396">
    <property type="entry name" value="Cyt_P450_sf"/>
</dbReference>
<evidence type="ECO:0000256" key="3">
    <source>
        <dbReference type="ARBA" id="ARBA00004406"/>
    </source>
</evidence>
<keyword evidence="11 14" id="KW-0503">Monooxygenase</keyword>
<dbReference type="AlphaFoldDB" id="A0A7R8ZC97"/>
<dbReference type="InterPro" id="IPR002401">
    <property type="entry name" value="Cyt_P450_E_grp-I"/>
</dbReference>
<dbReference type="GO" id="GO:0016705">
    <property type="term" value="F:oxidoreductase activity, acting on paired donors, with incorporation or reduction of molecular oxygen"/>
    <property type="evidence" value="ECO:0007669"/>
    <property type="project" value="InterPro"/>
</dbReference>
<evidence type="ECO:0000256" key="6">
    <source>
        <dbReference type="ARBA" id="ARBA00022723"/>
    </source>
</evidence>
<evidence type="ECO:0008006" key="17">
    <source>
        <dbReference type="Google" id="ProtNLM"/>
    </source>
</evidence>
<keyword evidence="8" id="KW-0492">Microsome</keyword>
<proteinExistence type="inferred from homology"/>
<organism evidence="16">
    <name type="scientific">Timema douglasi</name>
    <name type="common">Walking stick</name>
    <dbReference type="NCBI Taxonomy" id="61478"/>
    <lineage>
        <taxon>Eukaryota</taxon>
        <taxon>Metazoa</taxon>
        <taxon>Ecdysozoa</taxon>
        <taxon>Arthropoda</taxon>
        <taxon>Hexapoda</taxon>
        <taxon>Insecta</taxon>
        <taxon>Pterygota</taxon>
        <taxon>Neoptera</taxon>
        <taxon>Polyneoptera</taxon>
        <taxon>Phasmatodea</taxon>
        <taxon>Timematodea</taxon>
        <taxon>Timematoidea</taxon>
        <taxon>Timematidae</taxon>
        <taxon>Timema</taxon>
    </lineage>
</organism>
<feature type="binding site" description="axial binding residue" evidence="13">
    <location>
        <position position="456"/>
    </location>
    <ligand>
        <name>heme</name>
        <dbReference type="ChEBI" id="CHEBI:30413"/>
    </ligand>
    <ligandPart>
        <name>Fe</name>
        <dbReference type="ChEBI" id="CHEBI:18248"/>
    </ligandPart>
</feature>
<evidence type="ECO:0000256" key="4">
    <source>
        <dbReference type="ARBA" id="ARBA00010617"/>
    </source>
</evidence>
<reference evidence="16" key="1">
    <citation type="submission" date="2020-11" db="EMBL/GenBank/DDBJ databases">
        <authorList>
            <person name="Tran Van P."/>
        </authorList>
    </citation>
    <scope>NUCLEOTIDE SEQUENCE</scope>
</reference>
<dbReference type="FunFam" id="1.10.630.10:FF:000182">
    <property type="entry name" value="Cytochrome P450 3A4"/>
    <property type="match status" value="1"/>
</dbReference>
<accession>A0A7R8ZC97</accession>
<keyword evidence="10 13" id="KW-0408">Iron</keyword>
<dbReference type="GO" id="GO:0005789">
    <property type="term" value="C:endoplasmic reticulum membrane"/>
    <property type="evidence" value="ECO:0007669"/>
    <property type="project" value="UniProtKB-SubCell"/>
</dbReference>
<keyword evidence="15" id="KW-1133">Transmembrane helix</keyword>
<dbReference type="EMBL" id="OA567220">
    <property type="protein sequence ID" value="CAD7200064.1"/>
    <property type="molecule type" value="Genomic_DNA"/>
</dbReference>
<evidence type="ECO:0000256" key="15">
    <source>
        <dbReference type="SAM" id="Phobius"/>
    </source>
</evidence>
<dbReference type="Gene3D" id="1.10.630.10">
    <property type="entry name" value="Cytochrome P450"/>
    <property type="match status" value="1"/>
</dbReference>
<evidence type="ECO:0000256" key="5">
    <source>
        <dbReference type="ARBA" id="ARBA00022617"/>
    </source>
</evidence>
<evidence type="ECO:0000256" key="1">
    <source>
        <dbReference type="ARBA" id="ARBA00001971"/>
    </source>
</evidence>
<gene>
    <name evidence="16" type="ORF">TDIB3V08_LOCUS6297</name>
</gene>
<dbReference type="PRINTS" id="PR00463">
    <property type="entry name" value="EP450I"/>
</dbReference>
<evidence type="ECO:0000256" key="13">
    <source>
        <dbReference type="PIRSR" id="PIRSR602401-1"/>
    </source>
</evidence>
<dbReference type="InterPro" id="IPR001128">
    <property type="entry name" value="Cyt_P450"/>
</dbReference>
<dbReference type="GO" id="GO:0004497">
    <property type="term" value="F:monooxygenase activity"/>
    <property type="evidence" value="ECO:0007669"/>
    <property type="project" value="UniProtKB-KW"/>
</dbReference>
<dbReference type="InterPro" id="IPR050196">
    <property type="entry name" value="Cytochrome_P450_Monoox"/>
</dbReference>
<dbReference type="PANTHER" id="PTHR24291">
    <property type="entry name" value="CYTOCHROME P450 FAMILY 4"/>
    <property type="match status" value="1"/>
</dbReference>
<keyword evidence="15" id="KW-0812">Transmembrane</keyword>
<dbReference type="Pfam" id="PF00067">
    <property type="entry name" value="p450"/>
    <property type="match status" value="1"/>
</dbReference>
<dbReference type="GO" id="GO:0005506">
    <property type="term" value="F:iron ion binding"/>
    <property type="evidence" value="ECO:0007669"/>
    <property type="project" value="InterPro"/>
</dbReference>
<evidence type="ECO:0000256" key="10">
    <source>
        <dbReference type="ARBA" id="ARBA00023004"/>
    </source>
</evidence>
<dbReference type="SUPFAM" id="SSF48264">
    <property type="entry name" value="Cytochrome P450"/>
    <property type="match status" value="1"/>
</dbReference>
<dbReference type="PRINTS" id="PR00385">
    <property type="entry name" value="P450"/>
</dbReference>
<evidence type="ECO:0000256" key="9">
    <source>
        <dbReference type="ARBA" id="ARBA00023002"/>
    </source>
</evidence>
<evidence type="ECO:0000256" key="8">
    <source>
        <dbReference type="ARBA" id="ARBA00022848"/>
    </source>
</evidence>
<evidence type="ECO:0000313" key="16">
    <source>
        <dbReference type="EMBL" id="CAD7200064.1"/>
    </source>
</evidence>
<feature type="transmembrane region" description="Helical" evidence="15">
    <location>
        <begin position="6"/>
        <end position="28"/>
    </location>
</feature>
<keyword evidence="9 14" id="KW-0560">Oxidoreductase</keyword>
<dbReference type="PANTHER" id="PTHR24291:SF189">
    <property type="entry name" value="CYTOCHROME P450 4C3-RELATED"/>
    <property type="match status" value="1"/>
</dbReference>
<sequence>MHTIVSNGFVVLITVAFIVVVYFVNFWWKRRRLRELGNRIPGPKVLPFLGNITDMVGWTMEETLQKYLKVASLYIPTLRLWIGPRLLVVVSDPVDLENLMNNPKCLGRDDIKDLLDKYPLGDGLFLLSGEKWKYHRKVIVPTFHYNILTSFVEIFNRNAKILVKNLREGAETSKIIDVLDYLTLCTFDNVCETVMGISMRSQEKNDSKYLDSMTEYFYLMVDMYLKPWLQIPFIFWLTPGYKRMKECQSYLINFSETLIDKKVKQYRENLKDSATKGSENGKQRKAFLDLVIDSVENNNSTFSKKDIIGEINILTFTGFETAASNLSFLFMLLGFHQDIQAKVYEEISDIFGDDLDRPVTMEDFNNMRYVDKVIKESLRLYPVVPVIPREASEDIEINGYTIPKGSDVIFNIYFLHHNPKIYPNPEEFNPENFSAERCKGRHPYAYLPFSGGSRKCVGAKYAILQMKTVIATVIRHFVVQPACDRDEMKRLCAHITLRLAGGFKIRLEPRSKPTHGVVR</sequence>
<evidence type="ECO:0000256" key="2">
    <source>
        <dbReference type="ARBA" id="ARBA00004174"/>
    </source>
</evidence>
<dbReference type="InterPro" id="IPR017972">
    <property type="entry name" value="Cyt_P450_CS"/>
</dbReference>
<evidence type="ECO:0000256" key="7">
    <source>
        <dbReference type="ARBA" id="ARBA00022824"/>
    </source>
</evidence>
<keyword evidence="7" id="KW-0256">Endoplasmic reticulum</keyword>
<comment type="subcellular location">
    <subcellularLocation>
        <location evidence="3">Endoplasmic reticulum membrane</location>
        <topology evidence="3">Peripheral membrane protein</topology>
    </subcellularLocation>
    <subcellularLocation>
        <location evidence="2">Microsome membrane</location>
        <topology evidence="2">Peripheral membrane protein</topology>
    </subcellularLocation>
</comment>
<evidence type="ECO:0000256" key="12">
    <source>
        <dbReference type="ARBA" id="ARBA00023136"/>
    </source>
</evidence>
<comment type="cofactor">
    <cofactor evidence="1 13">
        <name>heme</name>
        <dbReference type="ChEBI" id="CHEBI:30413"/>
    </cofactor>
</comment>
<keyword evidence="12 15" id="KW-0472">Membrane</keyword>
<dbReference type="CDD" id="cd20628">
    <property type="entry name" value="CYP4"/>
    <property type="match status" value="1"/>
</dbReference>
<evidence type="ECO:0000256" key="14">
    <source>
        <dbReference type="RuleBase" id="RU000461"/>
    </source>
</evidence>
<evidence type="ECO:0000256" key="11">
    <source>
        <dbReference type="ARBA" id="ARBA00023033"/>
    </source>
</evidence>
<protein>
    <recommendedName>
        <fullName evidence="17">Cytochrome P450</fullName>
    </recommendedName>
</protein>